<evidence type="ECO:0008006" key="4">
    <source>
        <dbReference type="Google" id="ProtNLM"/>
    </source>
</evidence>
<dbReference type="EMBL" id="BAABJZ010000024">
    <property type="protein sequence ID" value="GAA4883352.1"/>
    <property type="molecule type" value="Genomic_DNA"/>
</dbReference>
<gene>
    <name evidence="2" type="ORF">GCM10023333_16990</name>
</gene>
<reference evidence="3" key="1">
    <citation type="journal article" date="2019" name="Int. J. Syst. Evol. Microbiol.">
        <title>The Global Catalogue of Microorganisms (GCM) 10K type strain sequencing project: providing services to taxonomists for standard genome sequencing and annotation.</title>
        <authorList>
            <consortium name="The Broad Institute Genomics Platform"/>
            <consortium name="The Broad Institute Genome Sequencing Center for Infectious Disease"/>
            <person name="Wu L."/>
            <person name="Ma J."/>
        </authorList>
    </citation>
    <scope>NUCLEOTIDE SEQUENCE [LARGE SCALE GENOMIC DNA]</scope>
    <source>
        <strain evidence="3">JCM 18401</strain>
    </source>
</reference>
<accession>A0ABP9EN10</accession>
<feature type="chain" id="PRO_5047005744" description="Cytochrome c family protein" evidence="1">
    <location>
        <begin position="24"/>
        <end position="496"/>
    </location>
</feature>
<dbReference type="Proteomes" id="UP001499988">
    <property type="component" value="Unassembled WGS sequence"/>
</dbReference>
<organism evidence="2 3">
    <name type="scientific">Ferrimonas pelagia</name>
    <dbReference type="NCBI Taxonomy" id="1177826"/>
    <lineage>
        <taxon>Bacteria</taxon>
        <taxon>Pseudomonadati</taxon>
        <taxon>Pseudomonadota</taxon>
        <taxon>Gammaproteobacteria</taxon>
        <taxon>Alteromonadales</taxon>
        <taxon>Ferrimonadaceae</taxon>
        <taxon>Ferrimonas</taxon>
    </lineage>
</organism>
<comment type="caution">
    <text evidence="2">The sequence shown here is derived from an EMBL/GenBank/DDBJ whole genome shotgun (WGS) entry which is preliminary data.</text>
</comment>
<protein>
    <recommendedName>
        <fullName evidence="4">Cytochrome c family protein</fullName>
    </recommendedName>
</protein>
<dbReference type="RefSeq" id="WP_345334929.1">
    <property type="nucleotide sequence ID" value="NZ_BAABJZ010000024.1"/>
</dbReference>
<evidence type="ECO:0000256" key="1">
    <source>
        <dbReference type="SAM" id="SignalP"/>
    </source>
</evidence>
<name>A0ABP9EN10_9GAMM</name>
<evidence type="ECO:0000313" key="3">
    <source>
        <dbReference type="Proteomes" id="UP001499988"/>
    </source>
</evidence>
<evidence type="ECO:0000313" key="2">
    <source>
        <dbReference type="EMBL" id="GAA4883352.1"/>
    </source>
</evidence>
<keyword evidence="3" id="KW-1185">Reference proteome</keyword>
<feature type="signal peptide" evidence="1">
    <location>
        <begin position="1"/>
        <end position="23"/>
    </location>
</feature>
<proteinExistence type="predicted"/>
<keyword evidence="1" id="KW-0732">Signal</keyword>
<sequence length="496" mass="55047">MRNIRYPSVWLLCGASLLAPAYAAYDNLPESDCSLTQEMLQLATDPSADLAKEYANFPADPDNCMFHQISWQTFLWLTTEITNAQGKKVPRFLTFDRPESLWSGAPYGRNGEFYEFVQAGSDGVLVDQQGQPVYYSQYINDTFVDFVSGNDLSQPGALSAFNANTPFPIGSMELKSSWKVVHDGMDTSGFYTMKADLMQLKNGFAGNGTSLVVDTSKKPVTKEVALVGLHIGLVVANHPEMIWASFEQDQNAPVVDWPEQGSDDSPKLDSDGQKATGALMVINQDTVISDQDWTFYQKGTPFEECNANQPISSVRIDEATQTFAQRTQVCRLYATGNYPYPVAGPNQQAIQTNDANVMHLNDTTLAQIKGSLWANYFEVGAIWFGQNDALNPNEKYAQDDFTYRDPAGLPLNGNLTGSRMLSNATIETYTQLATAENNCFRCHNTEQNFYPPHEMASSGETESLETLPGKNVNISFILRNGFEWQQVAELETNPKL</sequence>